<organism evidence="15 16">
    <name type="scientific">Apatococcus lobatus</name>
    <dbReference type="NCBI Taxonomy" id="904363"/>
    <lineage>
        <taxon>Eukaryota</taxon>
        <taxon>Viridiplantae</taxon>
        <taxon>Chlorophyta</taxon>
        <taxon>core chlorophytes</taxon>
        <taxon>Trebouxiophyceae</taxon>
        <taxon>Chlorellales</taxon>
        <taxon>Chlorellaceae</taxon>
        <taxon>Apatococcus</taxon>
    </lineage>
</organism>
<comment type="catalytic activity">
    <reaction evidence="12">
        <text>choline + 2 reduced [2Fe-2S]-[ferredoxin] + O2 + 2 H(+) = betaine aldehyde hydrate + 2 oxidized [2Fe-2S]-[ferredoxin] + H2O</text>
        <dbReference type="Rhea" id="RHEA:17769"/>
        <dbReference type="Rhea" id="RHEA-COMP:10000"/>
        <dbReference type="Rhea" id="RHEA-COMP:10001"/>
        <dbReference type="ChEBI" id="CHEBI:15354"/>
        <dbReference type="ChEBI" id="CHEBI:15377"/>
        <dbReference type="ChEBI" id="CHEBI:15378"/>
        <dbReference type="ChEBI" id="CHEBI:15379"/>
        <dbReference type="ChEBI" id="CHEBI:15870"/>
        <dbReference type="ChEBI" id="CHEBI:33737"/>
        <dbReference type="ChEBI" id="CHEBI:33738"/>
        <dbReference type="EC" id="1.14.15.7"/>
    </reaction>
</comment>
<evidence type="ECO:0000313" key="16">
    <source>
        <dbReference type="Proteomes" id="UP001438707"/>
    </source>
</evidence>
<dbReference type="PANTHER" id="PTHR43756:SF5">
    <property type="entry name" value="CHOLINE MONOOXYGENASE, CHLOROPLASTIC"/>
    <property type="match status" value="1"/>
</dbReference>
<keyword evidence="7" id="KW-0001">2Fe-2S</keyword>
<comment type="similarity">
    <text evidence="4">Belongs to the choline monooxygenase family.</text>
</comment>
<gene>
    <name evidence="15" type="ORF">WJX74_009942</name>
</gene>
<dbReference type="EC" id="1.14.15.7" evidence="5"/>
<evidence type="ECO:0000256" key="7">
    <source>
        <dbReference type="ARBA" id="ARBA00022714"/>
    </source>
</evidence>
<dbReference type="SUPFAM" id="SSF50022">
    <property type="entry name" value="ISP domain"/>
    <property type="match status" value="1"/>
</dbReference>
<name>A0AAW1SHA9_9CHLO</name>
<comment type="function">
    <text evidence="2">Catalyzes the first step of the osmoprotectant glycine betaine synthesis.</text>
</comment>
<dbReference type="CDD" id="cd03469">
    <property type="entry name" value="Rieske_RO_Alpha_N"/>
    <property type="match status" value="1"/>
</dbReference>
<evidence type="ECO:0000256" key="2">
    <source>
        <dbReference type="ARBA" id="ARBA00002149"/>
    </source>
</evidence>
<dbReference type="InterPro" id="IPR001663">
    <property type="entry name" value="Rng_hydr_dOase-A"/>
</dbReference>
<reference evidence="15 16" key="1">
    <citation type="journal article" date="2024" name="Nat. Commun.">
        <title>Phylogenomics reveals the evolutionary origins of lichenization in chlorophyte algae.</title>
        <authorList>
            <person name="Puginier C."/>
            <person name="Libourel C."/>
            <person name="Otte J."/>
            <person name="Skaloud P."/>
            <person name="Haon M."/>
            <person name="Grisel S."/>
            <person name="Petersen M."/>
            <person name="Berrin J.G."/>
            <person name="Delaux P.M."/>
            <person name="Dal Grande F."/>
            <person name="Keller J."/>
        </authorList>
    </citation>
    <scope>NUCLEOTIDE SEQUENCE [LARGE SCALE GENOMIC DNA]</scope>
    <source>
        <strain evidence="15 16">SAG 2145</strain>
    </source>
</reference>
<dbReference type="InterPro" id="IPR036922">
    <property type="entry name" value="Rieske_2Fe-2S_sf"/>
</dbReference>
<comment type="cofactor">
    <cofactor evidence="1">
        <name>Fe cation</name>
        <dbReference type="ChEBI" id="CHEBI:24875"/>
    </cofactor>
</comment>
<evidence type="ECO:0000259" key="14">
    <source>
        <dbReference type="PROSITE" id="PS51296"/>
    </source>
</evidence>
<keyword evidence="11" id="KW-0411">Iron-sulfur</keyword>
<keyword evidence="10" id="KW-0408">Iron</keyword>
<feature type="region of interest" description="Disordered" evidence="13">
    <location>
        <begin position="1"/>
        <end position="51"/>
    </location>
</feature>
<keyword evidence="8" id="KW-0479">Metal-binding</keyword>
<sequence>MRSAPAFGGLRPGAWRSEPSSSAVGCPKQREATKQRLSPCGRAAQPTYRAQSPGPLPLEFWSSAAVPLEEASTPPSSWYTSTAVQSLEQEHVFGKNWLYVGHQRQATSSGDFFTTEAGNVRLLVTRQSDGRLQAFHNVCRHRGAAVAHGSGYGAKHFQGSTSGWRYGLDGTLLENHRLQAVRGFQAAEHSLLPVHTTAWGPFIFVHLDRARHMPDVQERLGRAEPRMRDAGMLSPELQHVGTRSYHLSCNWKVFVDNYLDGGYHVPFAHPGLASALDMEGYWTELYETVSLQCSPLASQPAPDEWADLAAARTAGGHGPVYAFIYPNLMINRYGSSMDTNLVLPTGVSSCKVIFDWYTHHDQACNDDHVRGLIEGSEKVQEEDMGLCAEVQLGLSSPAYDVGRYVPAVEGPMFHFHQLLYDDLRRG</sequence>
<dbReference type="PANTHER" id="PTHR43756">
    <property type="entry name" value="CHOLINE MONOOXYGENASE, CHLOROPLASTIC"/>
    <property type="match status" value="1"/>
</dbReference>
<keyword evidence="9" id="KW-0560">Oxidoreductase</keyword>
<dbReference type="GO" id="GO:0051537">
    <property type="term" value="F:2 iron, 2 sulfur cluster binding"/>
    <property type="evidence" value="ECO:0007669"/>
    <property type="project" value="UniProtKB-KW"/>
</dbReference>
<evidence type="ECO:0000313" key="15">
    <source>
        <dbReference type="EMBL" id="KAK9845036.1"/>
    </source>
</evidence>
<dbReference type="PROSITE" id="PS51296">
    <property type="entry name" value="RIESKE"/>
    <property type="match status" value="1"/>
</dbReference>
<dbReference type="AlphaFoldDB" id="A0AAW1SHA9"/>
<dbReference type="Gene3D" id="3.90.380.10">
    <property type="entry name" value="Naphthalene 1,2-dioxygenase Alpha Subunit, Chain A, domain 1"/>
    <property type="match status" value="2"/>
</dbReference>
<keyword evidence="16" id="KW-1185">Reference proteome</keyword>
<evidence type="ECO:0000256" key="3">
    <source>
        <dbReference type="ARBA" id="ARBA00004866"/>
    </source>
</evidence>
<accession>A0AAW1SHA9</accession>
<evidence type="ECO:0000256" key="1">
    <source>
        <dbReference type="ARBA" id="ARBA00001962"/>
    </source>
</evidence>
<evidence type="ECO:0000256" key="13">
    <source>
        <dbReference type="SAM" id="MobiDB-lite"/>
    </source>
</evidence>
<dbReference type="SUPFAM" id="SSF55961">
    <property type="entry name" value="Bet v1-like"/>
    <property type="match status" value="1"/>
</dbReference>
<protein>
    <recommendedName>
        <fullName evidence="6">Choline monooxygenase, chloroplastic</fullName>
        <ecNumber evidence="5">1.14.15.7</ecNumber>
    </recommendedName>
</protein>
<dbReference type="GO" id="GO:0005506">
    <property type="term" value="F:iron ion binding"/>
    <property type="evidence" value="ECO:0007669"/>
    <property type="project" value="InterPro"/>
</dbReference>
<dbReference type="GO" id="GO:0019133">
    <property type="term" value="F:choline monooxygenase activity"/>
    <property type="evidence" value="ECO:0007669"/>
    <property type="project" value="UniProtKB-EC"/>
</dbReference>
<evidence type="ECO:0000256" key="11">
    <source>
        <dbReference type="ARBA" id="ARBA00023014"/>
    </source>
</evidence>
<evidence type="ECO:0000256" key="9">
    <source>
        <dbReference type="ARBA" id="ARBA00023002"/>
    </source>
</evidence>
<evidence type="ECO:0000256" key="5">
    <source>
        <dbReference type="ARBA" id="ARBA00012763"/>
    </source>
</evidence>
<dbReference type="InterPro" id="IPR017941">
    <property type="entry name" value="Rieske_2Fe-2S"/>
</dbReference>
<comment type="caution">
    <text evidence="15">The sequence shown here is derived from an EMBL/GenBank/DDBJ whole genome shotgun (WGS) entry which is preliminary data.</text>
</comment>
<dbReference type="Gene3D" id="2.102.10.10">
    <property type="entry name" value="Rieske [2Fe-2S] iron-sulphur domain"/>
    <property type="match status" value="1"/>
</dbReference>
<dbReference type="EMBL" id="JALJOS010000001">
    <property type="protein sequence ID" value="KAK9845036.1"/>
    <property type="molecule type" value="Genomic_DNA"/>
</dbReference>
<evidence type="ECO:0000256" key="12">
    <source>
        <dbReference type="ARBA" id="ARBA00049097"/>
    </source>
</evidence>
<evidence type="ECO:0000256" key="8">
    <source>
        <dbReference type="ARBA" id="ARBA00022723"/>
    </source>
</evidence>
<dbReference type="InterPro" id="IPR015879">
    <property type="entry name" value="Ring_hydroxy_dOase_asu_C_dom"/>
</dbReference>
<dbReference type="Pfam" id="PF00848">
    <property type="entry name" value="Ring_hydroxyl_A"/>
    <property type="match status" value="1"/>
</dbReference>
<evidence type="ECO:0000256" key="4">
    <source>
        <dbReference type="ARBA" id="ARBA00010848"/>
    </source>
</evidence>
<evidence type="ECO:0000256" key="10">
    <source>
        <dbReference type="ARBA" id="ARBA00023004"/>
    </source>
</evidence>
<evidence type="ECO:0000256" key="6">
    <source>
        <dbReference type="ARBA" id="ARBA00014931"/>
    </source>
</evidence>
<feature type="domain" description="Rieske" evidence="14">
    <location>
        <begin position="97"/>
        <end position="205"/>
    </location>
</feature>
<comment type="pathway">
    <text evidence="3">Amine and polyamine biosynthesis; betaine biosynthesis via choline pathway; betaine aldehyde from choline (monooxygenase route): step 1/1.</text>
</comment>
<dbReference type="PRINTS" id="PR00090">
    <property type="entry name" value="RNGDIOXGNASE"/>
</dbReference>
<proteinExistence type="inferred from homology"/>
<dbReference type="Proteomes" id="UP001438707">
    <property type="component" value="Unassembled WGS sequence"/>
</dbReference>
<dbReference type="Pfam" id="PF00355">
    <property type="entry name" value="Rieske"/>
    <property type="match status" value="1"/>
</dbReference>